<evidence type="ECO:0000256" key="4">
    <source>
        <dbReference type="SAM" id="Phobius"/>
    </source>
</evidence>
<dbReference type="PANTHER" id="PTHR30203">
    <property type="entry name" value="OUTER MEMBRANE CATION EFFLUX PROTEIN"/>
    <property type="match status" value="1"/>
</dbReference>
<dbReference type="NCBIfam" id="TIGR01845">
    <property type="entry name" value="outer_NodT"/>
    <property type="match status" value="1"/>
</dbReference>
<proteinExistence type="inferred from homology"/>
<dbReference type="Pfam" id="PF02321">
    <property type="entry name" value="OEP"/>
    <property type="match status" value="2"/>
</dbReference>
<dbReference type="STRING" id="177437.HRM2_15570"/>
<comment type="similarity">
    <text evidence="1 2">Belongs to the outer membrane factor (OMF) (TC 1.B.17) family.</text>
</comment>
<dbReference type="InterPro" id="IPR010131">
    <property type="entry name" value="MdtP/NodT-like"/>
</dbReference>
<accession>C0QA81</accession>
<protein>
    <submittedName>
        <fullName evidence="5">Multidrug efflux system, outer membrane subunit</fullName>
    </submittedName>
</protein>
<evidence type="ECO:0000313" key="5">
    <source>
        <dbReference type="EMBL" id="ACN14666.1"/>
    </source>
</evidence>
<dbReference type="PANTHER" id="PTHR30203:SF30">
    <property type="entry name" value="OUTER MEMBRANE PROTEIN-RELATED"/>
    <property type="match status" value="1"/>
</dbReference>
<dbReference type="HOGENOM" id="CLU_012817_13_0_7"/>
<name>C0QA81_DESAH</name>
<keyword evidence="2 4" id="KW-0812">Transmembrane</keyword>
<evidence type="ECO:0000313" key="6">
    <source>
        <dbReference type="Proteomes" id="UP000000442"/>
    </source>
</evidence>
<feature type="coiled-coil region" evidence="3">
    <location>
        <begin position="246"/>
        <end position="273"/>
    </location>
</feature>
<dbReference type="AlphaFoldDB" id="C0QA81"/>
<reference evidence="5 6" key="1">
    <citation type="journal article" date="2009" name="Environ. Microbiol.">
        <title>Genome sequence of Desulfobacterium autotrophicum HRM2, a marine sulfate reducer oxidizing organic carbon completely to carbon dioxide.</title>
        <authorList>
            <person name="Strittmatter A.W."/>
            <person name="Liesegang H."/>
            <person name="Rabus R."/>
            <person name="Decker I."/>
            <person name="Amann J."/>
            <person name="Andres S."/>
            <person name="Henne A."/>
            <person name="Fricke W.F."/>
            <person name="Martinez-Arias R."/>
            <person name="Bartels D."/>
            <person name="Goesmann A."/>
            <person name="Krause L."/>
            <person name="Puehler A."/>
            <person name="Klenk H.P."/>
            <person name="Richter M."/>
            <person name="Schuler M."/>
            <person name="Gloeckner F.O."/>
            <person name="Meyerdierks A."/>
            <person name="Gottschalk G."/>
            <person name="Amann R."/>
        </authorList>
    </citation>
    <scope>NUCLEOTIDE SEQUENCE [LARGE SCALE GENOMIC DNA]</scope>
    <source>
        <strain evidence="6">ATCC 43914 / DSM 3382 / HRM2</strain>
    </source>
</reference>
<keyword evidence="2" id="KW-1134">Transmembrane beta strand</keyword>
<keyword evidence="2" id="KW-0449">Lipoprotein</keyword>
<evidence type="ECO:0000256" key="1">
    <source>
        <dbReference type="ARBA" id="ARBA00007613"/>
    </source>
</evidence>
<keyword evidence="3" id="KW-0175">Coiled coil</keyword>
<dbReference type="EMBL" id="CP001087">
    <property type="protein sequence ID" value="ACN14666.1"/>
    <property type="molecule type" value="Genomic_DNA"/>
</dbReference>
<dbReference type="GO" id="GO:0015562">
    <property type="term" value="F:efflux transmembrane transporter activity"/>
    <property type="evidence" value="ECO:0007669"/>
    <property type="project" value="InterPro"/>
</dbReference>
<keyword evidence="2" id="KW-0564">Palmitate</keyword>
<dbReference type="Gene3D" id="1.20.1600.10">
    <property type="entry name" value="Outer membrane efflux proteins (OEP)"/>
    <property type="match status" value="1"/>
</dbReference>
<dbReference type="OrthoDB" id="9783163at2"/>
<feature type="transmembrane region" description="Helical" evidence="4">
    <location>
        <begin position="59"/>
        <end position="79"/>
    </location>
</feature>
<keyword evidence="6" id="KW-1185">Reference proteome</keyword>
<dbReference type="Gene3D" id="2.20.200.10">
    <property type="entry name" value="Outer membrane efflux proteins (OEP)"/>
    <property type="match status" value="1"/>
</dbReference>
<sequence length="546" mass="61002">MWKTSKKSVQDYRRMRLHKCLAPWKKLLVGLNGLPSPCRKRTALQVGEERQMRKNRPGWSMLLMLLPVLLFVGGCSVVGPDYQTPDLTKAHGAGWLGQPGAGERTSFSMDAPVARWWEQFDDPELTRLVGEVVEANLDLSKARERIVEAGLRRRLTGADRMPYVNLDGKIVQAGTGEKAVNREGPSPGEEATLFSAGGFSGWELDLWGRVARLVEAANRSYEAELETYRYVSVSLTAELVLAYIDVRTLEERLGALEKNIELLTKSLELVELRYRTGTSTELEVKQIRRQLNQTRALGPELRRARSVAANTIAILRGQVPAENHLAEGTHMHVPEMMGIGLPVDLLTRRADVRRLERQYAAAVAMIGSAKADKYPRLSITGSIYFQTDDLGILFQPESIVYSLGPRLSFPLFDAGKLQTKVEIRGSQAEQARLELEKTLLTAVGEVENSVVGIVHNQERVGFLGAALENAIRSVRLADQLYRIGLGSLFELIDAQREQIKVQDELILAKQFELGEIVRLYRALGGGWDVPGRKIVKKRTQGEERNE</sequence>
<dbReference type="Proteomes" id="UP000000442">
    <property type="component" value="Chromosome"/>
</dbReference>
<organism evidence="5 6">
    <name type="scientific">Desulforapulum autotrophicum (strain ATCC 43914 / DSM 3382 / VKM B-1955 / HRM2)</name>
    <name type="common">Desulfobacterium autotrophicum</name>
    <dbReference type="NCBI Taxonomy" id="177437"/>
    <lineage>
        <taxon>Bacteria</taxon>
        <taxon>Pseudomonadati</taxon>
        <taxon>Thermodesulfobacteriota</taxon>
        <taxon>Desulfobacteria</taxon>
        <taxon>Desulfobacterales</taxon>
        <taxon>Desulfobacteraceae</taxon>
        <taxon>Desulforapulum</taxon>
    </lineage>
</organism>
<dbReference type="KEGG" id="dat:HRM2_15570"/>
<keyword evidence="4" id="KW-1133">Transmembrane helix</keyword>
<dbReference type="SUPFAM" id="SSF56954">
    <property type="entry name" value="Outer membrane efflux proteins (OEP)"/>
    <property type="match status" value="1"/>
</dbReference>
<evidence type="ECO:0000256" key="3">
    <source>
        <dbReference type="SAM" id="Coils"/>
    </source>
</evidence>
<dbReference type="GO" id="GO:0005886">
    <property type="term" value="C:plasma membrane"/>
    <property type="evidence" value="ECO:0007669"/>
    <property type="project" value="UniProtKB-SubCell"/>
</dbReference>
<gene>
    <name evidence="5" type="ordered locus">HRM2_15570</name>
</gene>
<comment type="subcellular location">
    <subcellularLocation>
        <location evidence="2">Cell membrane</location>
        <topology evidence="2">Lipid-anchor</topology>
    </subcellularLocation>
</comment>
<dbReference type="eggNOG" id="COG1538">
    <property type="taxonomic scope" value="Bacteria"/>
</dbReference>
<keyword evidence="2 4" id="KW-0472">Membrane</keyword>
<dbReference type="InterPro" id="IPR003423">
    <property type="entry name" value="OMP_efflux"/>
</dbReference>
<evidence type="ECO:0000256" key="2">
    <source>
        <dbReference type="RuleBase" id="RU362097"/>
    </source>
</evidence>